<dbReference type="PANTHER" id="PTHR20883:SF14">
    <property type="entry name" value="PHYTANOYL-COA DIOXYGENASE"/>
    <property type="match status" value="1"/>
</dbReference>
<organism evidence="1">
    <name type="scientific">Caldilineaceae bacterium SB0662_bin_9</name>
    <dbReference type="NCBI Taxonomy" id="2605258"/>
    <lineage>
        <taxon>Bacteria</taxon>
        <taxon>Bacillati</taxon>
        <taxon>Chloroflexota</taxon>
        <taxon>Caldilineae</taxon>
        <taxon>Caldilineales</taxon>
        <taxon>Caldilineaceae</taxon>
    </lineage>
</organism>
<name>A0A6B1DZN0_9CHLR</name>
<dbReference type="GO" id="GO:0005506">
    <property type="term" value="F:iron ion binding"/>
    <property type="evidence" value="ECO:0007669"/>
    <property type="project" value="UniProtKB-ARBA"/>
</dbReference>
<comment type="caution">
    <text evidence="1">The sequence shown here is derived from an EMBL/GenBank/DDBJ whole genome shotgun (WGS) entry which is preliminary data.</text>
</comment>
<dbReference type="Pfam" id="PF05721">
    <property type="entry name" value="PhyH"/>
    <property type="match status" value="1"/>
</dbReference>
<dbReference type="Gene3D" id="2.60.120.620">
    <property type="entry name" value="q2cbj1_9rhob like domain"/>
    <property type="match status" value="1"/>
</dbReference>
<evidence type="ECO:0000313" key="1">
    <source>
        <dbReference type="EMBL" id="MYD91824.1"/>
    </source>
</evidence>
<protein>
    <submittedName>
        <fullName evidence="1">Phytanoyl-CoA dioxygenase family protein</fullName>
    </submittedName>
</protein>
<accession>A0A6B1DZN0</accession>
<dbReference type="GO" id="GO:0016706">
    <property type="term" value="F:2-oxoglutarate-dependent dioxygenase activity"/>
    <property type="evidence" value="ECO:0007669"/>
    <property type="project" value="UniProtKB-ARBA"/>
</dbReference>
<dbReference type="SUPFAM" id="SSF51197">
    <property type="entry name" value="Clavaminate synthase-like"/>
    <property type="match status" value="1"/>
</dbReference>
<dbReference type="InterPro" id="IPR008775">
    <property type="entry name" value="Phytyl_CoA_dOase-like"/>
</dbReference>
<sequence length="295" mass="33634">MDTTTDFFDSEPLAHDGPALRERMEQDGFLFFRNRVPADAIQDLYDRIWALCIEQEWVDEQGNILVDPPITEGEDRFWAVYDPLQKLEAFHALAHDFSIVDPLARMLGEPVLVHPRNIGRLSFPKAEYFATPPHQDFPLIQGVAETFTGWFPLMDCPAPLGGLTVLRGSHRQGLYRVHDAQGAGGMGIDTDKLGFGWQTIDYRVGDLLLFHSHTVHKALPNVSGDRIRISVDYRYSALSKPIVADGLEPHFGRLAWDEIYEGWQDPDLQYYWQRMPVQTVARDEELREALAEEAV</sequence>
<reference evidence="1" key="1">
    <citation type="submission" date="2019-09" db="EMBL/GenBank/DDBJ databases">
        <title>Characterisation of the sponge microbiome using genome-centric metagenomics.</title>
        <authorList>
            <person name="Engelberts J.P."/>
            <person name="Robbins S.J."/>
            <person name="De Goeij J.M."/>
            <person name="Aranda M."/>
            <person name="Bell S.C."/>
            <person name="Webster N.S."/>
        </authorList>
    </citation>
    <scope>NUCLEOTIDE SEQUENCE</scope>
    <source>
        <strain evidence="1">SB0662_bin_9</strain>
    </source>
</reference>
<dbReference type="EMBL" id="VXPY01000118">
    <property type="protein sequence ID" value="MYD91824.1"/>
    <property type="molecule type" value="Genomic_DNA"/>
</dbReference>
<keyword evidence="1" id="KW-0560">Oxidoreductase</keyword>
<dbReference type="AlphaFoldDB" id="A0A6B1DZN0"/>
<gene>
    <name evidence="1" type="ORF">F4Y08_16090</name>
</gene>
<keyword evidence="1" id="KW-0223">Dioxygenase</keyword>
<proteinExistence type="predicted"/>
<dbReference type="PANTHER" id="PTHR20883">
    <property type="entry name" value="PHYTANOYL-COA DIOXYGENASE DOMAIN CONTAINING 1"/>
    <property type="match status" value="1"/>
</dbReference>